<proteinExistence type="predicted"/>
<protein>
    <submittedName>
        <fullName evidence="2">Uncharacterized protein</fullName>
    </submittedName>
</protein>
<feature type="signal peptide" evidence="1">
    <location>
        <begin position="1"/>
        <end position="26"/>
    </location>
</feature>
<evidence type="ECO:0000313" key="3">
    <source>
        <dbReference type="Proteomes" id="UP000183287"/>
    </source>
</evidence>
<feature type="chain" id="PRO_5010187625" evidence="1">
    <location>
        <begin position="27"/>
        <end position="247"/>
    </location>
</feature>
<accession>A0A1I4VEE4</accession>
<dbReference type="EMBL" id="FOUB01000081">
    <property type="protein sequence ID" value="SFM99561.1"/>
    <property type="molecule type" value="Genomic_DNA"/>
</dbReference>
<keyword evidence="1" id="KW-0732">Signal</keyword>
<evidence type="ECO:0000313" key="2">
    <source>
        <dbReference type="EMBL" id="SFM99561.1"/>
    </source>
</evidence>
<dbReference type="AlphaFoldDB" id="A0A1I4VEE4"/>
<organism evidence="2 3">
    <name type="scientific">Nitrosomonas communis</name>
    <dbReference type="NCBI Taxonomy" id="44574"/>
    <lineage>
        <taxon>Bacteria</taxon>
        <taxon>Pseudomonadati</taxon>
        <taxon>Pseudomonadota</taxon>
        <taxon>Betaproteobacteria</taxon>
        <taxon>Nitrosomonadales</taxon>
        <taxon>Nitrosomonadaceae</taxon>
        <taxon>Nitrosomonas</taxon>
    </lineage>
</organism>
<reference evidence="3" key="1">
    <citation type="submission" date="2016-10" db="EMBL/GenBank/DDBJ databases">
        <authorList>
            <person name="Varghese N."/>
            <person name="Submissions S."/>
        </authorList>
    </citation>
    <scope>NUCLEOTIDE SEQUENCE [LARGE SCALE GENOMIC DNA]</scope>
    <source>
        <strain evidence="3">Nm44</strain>
    </source>
</reference>
<sequence length="247" mass="26802">MKKQNFFCISAFLSVGLFAGATLVSADETVTIKAKKFSLANFVMPAGSTPGNIAVSTTQPSGITKSPTFKGTQQYYGQLDLGDPVNPYYFALDLKNKDGKDTFVMYFDKNHNGDLTDDGDPLKNQGDGSGGPGGFATTLTVKWSKLIADPNDSFGTDPFSIWFFSNSNNWSSQKVSHYSRTQLKGSVTLGSQTYPAYLVDSGYNDANLINDGVIIDLNKNGKYDQGEGPFTSTTVNGKTYNFNIAWK</sequence>
<name>A0A1I4VEE4_9PROT</name>
<dbReference type="Proteomes" id="UP000183287">
    <property type="component" value="Unassembled WGS sequence"/>
</dbReference>
<keyword evidence="3" id="KW-1185">Reference proteome</keyword>
<dbReference type="RefSeq" id="WP_074906960.1">
    <property type="nucleotide sequence ID" value="NZ_FOUB01000081.1"/>
</dbReference>
<gene>
    <name evidence="2" type="ORF">SAMN05421863_10816</name>
</gene>
<evidence type="ECO:0000256" key="1">
    <source>
        <dbReference type="SAM" id="SignalP"/>
    </source>
</evidence>